<feature type="non-terminal residue" evidence="1">
    <location>
        <position position="107"/>
    </location>
</feature>
<gene>
    <name evidence="1" type="ORF">S01H4_23609</name>
</gene>
<accession>X1C4D9</accession>
<comment type="caution">
    <text evidence="1">The sequence shown here is derived from an EMBL/GenBank/DDBJ whole genome shotgun (WGS) entry which is preliminary data.</text>
</comment>
<evidence type="ECO:0000313" key="1">
    <source>
        <dbReference type="EMBL" id="GAG79236.1"/>
    </source>
</evidence>
<proteinExistence type="predicted"/>
<protein>
    <submittedName>
        <fullName evidence="1">Uncharacterized protein</fullName>
    </submittedName>
</protein>
<name>X1C4D9_9ZZZZ</name>
<organism evidence="1">
    <name type="scientific">marine sediment metagenome</name>
    <dbReference type="NCBI Taxonomy" id="412755"/>
    <lineage>
        <taxon>unclassified sequences</taxon>
        <taxon>metagenomes</taxon>
        <taxon>ecological metagenomes</taxon>
    </lineage>
</organism>
<sequence>MLKLFDNRNDGRVEANKSFTPIANRFIEMDVAISNPNDDGGYIRYTENENVITLIGFYEQDLYYYSSGWNMFKENIIASDTFISIKLQLDDDDNEFDIYLDDNLEVS</sequence>
<reference evidence="1" key="1">
    <citation type="journal article" date="2014" name="Front. Microbiol.">
        <title>High frequency of phylogenetically diverse reductive dehalogenase-homologous genes in deep subseafloor sedimentary metagenomes.</title>
        <authorList>
            <person name="Kawai M."/>
            <person name="Futagami T."/>
            <person name="Toyoda A."/>
            <person name="Takaki Y."/>
            <person name="Nishi S."/>
            <person name="Hori S."/>
            <person name="Arai W."/>
            <person name="Tsubouchi T."/>
            <person name="Morono Y."/>
            <person name="Uchiyama I."/>
            <person name="Ito T."/>
            <person name="Fujiyama A."/>
            <person name="Inagaki F."/>
            <person name="Takami H."/>
        </authorList>
    </citation>
    <scope>NUCLEOTIDE SEQUENCE</scope>
    <source>
        <strain evidence="1">Expedition CK06-06</strain>
    </source>
</reference>
<dbReference type="AlphaFoldDB" id="X1C4D9"/>
<dbReference type="EMBL" id="BART01010975">
    <property type="protein sequence ID" value="GAG79236.1"/>
    <property type="molecule type" value="Genomic_DNA"/>
</dbReference>